<dbReference type="InterPro" id="IPR032677">
    <property type="entry name" value="GTP_cyclohydro_II"/>
</dbReference>
<comment type="similarity">
    <text evidence="5">In the N-terminal section; belongs to the DHBP synthase family.</text>
</comment>
<dbReference type="Pfam" id="PF00926">
    <property type="entry name" value="DHBP_synthase"/>
    <property type="match status" value="1"/>
</dbReference>
<dbReference type="GO" id="GO:0009231">
    <property type="term" value="P:riboflavin biosynthetic process"/>
    <property type="evidence" value="ECO:0007669"/>
    <property type="project" value="UniProtKB-UniRule"/>
</dbReference>
<feature type="binding site" evidence="15">
    <location>
        <position position="193"/>
    </location>
    <ligand>
        <name>Zn(2+)</name>
        <dbReference type="ChEBI" id="CHEBI:29105"/>
        <note>catalytic</note>
    </ligand>
</feature>
<dbReference type="InterPro" id="IPR017945">
    <property type="entry name" value="DHBP_synth_RibB-like_a/b_dom"/>
</dbReference>
<feature type="active site" description="Proton acceptor" evidence="15">
    <location>
        <position position="255"/>
    </location>
</feature>
<dbReference type="GO" id="GO:0008270">
    <property type="term" value="F:zinc ion binding"/>
    <property type="evidence" value="ECO:0007669"/>
    <property type="project" value="UniProtKB-UniRule"/>
</dbReference>
<dbReference type="NCBIfam" id="NF001591">
    <property type="entry name" value="PRK00393.1"/>
    <property type="match status" value="1"/>
</dbReference>
<evidence type="ECO:0000256" key="13">
    <source>
        <dbReference type="ARBA" id="ARBA00043932"/>
    </source>
</evidence>
<evidence type="ECO:0000256" key="9">
    <source>
        <dbReference type="ARBA" id="ARBA00022741"/>
    </source>
</evidence>
<feature type="binding site" evidence="15">
    <location>
        <position position="283"/>
    </location>
    <ligand>
        <name>GTP</name>
        <dbReference type="ChEBI" id="CHEBI:37565"/>
    </ligand>
</feature>
<dbReference type="Gene3D" id="3.90.870.10">
    <property type="entry name" value="DHBP synthase"/>
    <property type="match status" value="1"/>
</dbReference>
<comment type="caution">
    <text evidence="17">The sequence shown here is derived from an EMBL/GenBank/DDBJ whole genome shotgun (WGS) entry which is preliminary data.</text>
</comment>
<proteinExistence type="inferred from homology"/>
<sequence>MRCPRQICGAPMQAVALALEHLRRGGVVVLADHGGAQLVAADASDLLARHGVGETRHPGAAEPVSTGGVLDHEAPAEAAVDLMRLAGLAPQAVMRALAAPDAPAFARAQGLPLVSVVDVIQHRLRTETMLDYVAVADLPTAFADRPFRAHSFLSRLDGVEHLALVSPGQAKGAPLVRVHSECLTGDAFGSLRCDCGPQLHESMRRLAQTEGGILVYMRGHEGRGIGLANKMRAYALQDQGLDTVEANRALGLPDDARDFAQAAQMLRALGHEAVRLLSNNPEKAASLQRHGITVTKVEPLVMPPNPFNAKYLETKAQKFGHALPLPEPMPGMGSLRRHFRVTTIAHSPLGLAWEL</sequence>
<evidence type="ECO:0000256" key="6">
    <source>
        <dbReference type="ARBA" id="ARBA00008976"/>
    </source>
</evidence>
<keyword evidence="10 15" id="KW-0378">Hydrolase</keyword>
<feature type="binding site" evidence="15">
    <location>
        <position position="195"/>
    </location>
    <ligand>
        <name>Zn(2+)</name>
        <dbReference type="ChEBI" id="CHEBI:29105"/>
        <note>catalytic</note>
    </ligand>
</feature>
<comment type="catalytic activity">
    <reaction evidence="14 15">
        <text>GTP + 4 H2O = 2,5-diamino-6-hydroxy-4-(5-phosphoribosylamino)-pyrimidine + formate + 2 phosphate + 3 H(+)</text>
        <dbReference type="Rhea" id="RHEA:23704"/>
        <dbReference type="ChEBI" id="CHEBI:15377"/>
        <dbReference type="ChEBI" id="CHEBI:15378"/>
        <dbReference type="ChEBI" id="CHEBI:15740"/>
        <dbReference type="ChEBI" id="CHEBI:37565"/>
        <dbReference type="ChEBI" id="CHEBI:43474"/>
        <dbReference type="ChEBI" id="CHEBI:58614"/>
        <dbReference type="EC" id="3.5.4.25"/>
    </reaction>
</comment>
<evidence type="ECO:0000256" key="3">
    <source>
        <dbReference type="ARBA" id="ARBA00004853"/>
    </source>
</evidence>
<dbReference type="FunFam" id="3.40.50.10990:FF:000001">
    <property type="entry name" value="Riboflavin biosynthesis protein RibBA"/>
    <property type="match status" value="1"/>
</dbReference>
<comment type="pathway">
    <text evidence="4">Cofactor biosynthesis; riboflavin biosynthesis; 2-hydroxy-3-oxobutyl phosphate from D-ribulose 5-phosphate: step 1/1.</text>
</comment>
<dbReference type="Proteomes" id="UP001193501">
    <property type="component" value="Unassembled WGS sequence"/>
</dbReference>
<keyword evidence="18" id="KW-1185">Reference proteome</keyword>
<comment type="function">
    <text evidence="13 15">Catalyzes the conversion of GTP to 2,5-diamino-6-ribosylamino-4(3H)-pyrimidinone 5'-phosphate (DARP), formate and pyrophosphate.</text>
</comment>
<comment type="cofactor">
    <cofactor evidence="15">
        <name>Zn(2+)</name>
        <dbReference type="ChEBI" id="CHEBI:29105"/>
    </cofactor>
    <text evidence="15">Binds 1 zinc ion per subunit.</text>
</comment>
<protein>
    <recommendedName>
        <fullName evidence="15">GTP cyclohydrolase-2</fullName>
        <ecNumber evidence="15">3.5.4.25</ecNumber>
    </recommendedName>
    <alternativeName>
        <fullName evidence="15">GTP cyclohydrolase II</fullName>
    </alternativeName>
</protein>
<feature type="binding site" evidence="15">
    <location>
        <position position="182"/>
    </location>
    <ligand>
        <name>Zn(2+)</name>
        <dbReference type="ChEBI" id="CHEBI:29105"/>
        <note>catalytic</note>
    </ligand>
</feature>
<dbReference type="PANTHER" id="PTHR21327">
    <property type="entry name" value="GTP CYCLOHYDROLASE II-RELATED"/>
    <property type="match status" value="1"/>
</dbReference>
<dbReference type="SUPFAM" id="SSF142695">
    <property type="entry name" value="RibA-like"/>
    <property type="match status" value="1"/>
</dbReference>
<dbReference type="NCBIfam" id="TIGR00505">
    <property type="entry name" value="ribA"/>
    <property type="match status" value="1"/>
</dbReference>
<dbReference type="SUPFAM" id="SSF55821">
    <property type="entry name" value="YrdC/RibB"/>
    <property type="match status" value="1"/>
</dbReference>
<dbReference type="HAMAP" id="MF_00179">
    <property type="entry name" value="RibA"/>
    <property type="match status" value="1"/>
</dbReference>
<evidence type="ECO:0000256" key="15">
    <source>
        <dbReference type="HAMAP-Rule" id="MF_00179"/>
    </source>
</evidence>
<accession>A0AAE4YDD3</accession>
<dbReference type="GO" id="GO:0005829">
    <property type="term" value="C:cytosol"/>
    <property type="evidence" value="ECO:0007669"/>
    <property type="project" value="TreeGrafter"/>
</dbReference>
<evidence type="ECO:0000256" key="10">
    <source>
        <dbReference type="ARBA" id="ARBA00022801"/>
    </source>
</evidence>
<comment type="function">
    <text evidence="2">Catalyzes the conversion of D-ribulose 5-phosphate to formate and 3,4-dihydroxy-2-butanone 4-phosphate.</text>
</comment>
<feature type="active site" description="Nucleophile" evidence="15">
    <location>
        <position position="257"/>
    </location>
</feature>
<evidence type="ECO:0000256" key="4">
    <source>
        <dbReference type="ARBA" id="ARBA00004904"/>
    </source>
</evidence>
<dbReference type="GO" id="GO:0003935">
    <property type="term" value="F:GTP cyclohydrolase II activity"/>
    <property type="evidence" value="ECO:0007669"/>
    <property type="project" value="UniProtKB-UniRule"/>
</dbReference>
<evidence type="ECO:0000256" key="11">
    <source>
        <dbReference type="ARBA" id="ARBA00022833"/>
    </source>
</evidence>
<reference evidence="17" key="1">
    <citation type="submission" date="2020-01" db="EMBL/GenBank/DDBJ databases">
        <authorList>
            <person name="Chen W.-M."/>
        </authorList>
    </citation>
    <scope>NUCLEOTIDE SEQUENCE</scope>
    <source>
        <strain evidence="17">CYK-10</strain>
    </source>
</reference>
<keyword evidence="8 15" id="KW-0479">Metal-binding</keyword>
<dbReference type="GO" id="GO:0008686">
    <property type="term" value="F:3,4-dihydroxy-2-butanone-4-phosphate synthase activity"/>
    <property type="evidence" value="ECO:0007669"/>
    <property type="project" value="UniProtKB-EC"/>
</dbReference>
<feature type="binding site" evidence="15">
    <location>
        <begin position="221"/>
        <end position="223"/>
    </location>
    <ligand>
        <name>GTP</name>
        <dbReference type="ChEBI" id="CHEBI:37565"/>
    </ligand>
</feature>
<evidence type="ECO:0000256" key="8">
    <source>
        <dbReference type="ARBA" id="ARBA00022723"/>
    </source>
</evidence>
<dbReference type="InterPro" id="IPR000926">
    <property type="entry name" value="RibA"/>
</dbReference>
<keyword evidence="7 15" id="KW-0686">Riboflavin biosynthesis</keyword>
<feature type="domain" description="GTP cyclohydrolase II" evidence="16">
    <location>
        <begin position="135"/>
        <end position="297"/>
    </location>
</feature>
<organism evidence="17 18">
    <name type="scientific">Stagnihabitans tardus</name>
    <dbReference type="NCBI Taxonomy" id="2699202"/>
    <lineage>
        <taxon>Bacteria</taxon>
        <taxon>Pseudomonadati</taxon>
        <taxon>Pseudomonadota</taxon>
        <taxon>Alphaproteobacteria</taxon>
        <taxon>Rhodobacterales</taxon>
        <taxon>Paracoccaceae</taxon>
        <taxon>Stagnihabitans</taxon>
    </lineage>
</organism>
<comment type="similarity">
    <text evidence="15">Belongs to the GTP cyclohydrolase II family.</text>
</comment>
<comment type="catalytic activity">
    <reaction evidence="1">
        <text>D-ribulose 5-phosphate = (2S)-2-hydroxy-3-oxobutyl phosphate + formate + H(+)</text>
        <dbReference type="Rhea" id="RHEA:18457"/>
        <dbReference type="ChEBI" id="CHEBI:15378"/>
        <dbReference type="ChEBI" id="CHEBI:15740"/>
        <dbReference type="ChEBI" id="CHEBI:58121"/>
        <dbReference type="ChEBI" id="CHEBI:58830"/>
        <dbReference type="EC" id="4.1.99.12"/>
    </reaction>
</comment>
<dbReference type="PANTHER" id="PTHR21327:SF18">
    <property type="entry name" value="3,4-DIHYDROXY-2-BUTANONE 4-PHOSPHATE SYNTHASE"/>
    <property type="match status" value="1"/>
</dbReference>
<evidence type="ECO:0000256" key="7">
    <source>
        <dbReference type="ARBA" id="ARBA00022619"/>
    </source>
</evidence>
<keyword evidence="12 15" id="KW-0342">GTP-binding</keyword>
<evidence type="ECO:0000256" key="12">
    <source>
        <dbReference type="ARBA" id="ARBA00023134"/>
    </source>
</evidence>
<evidence type="ECO:0000313" key="18">
    <source>
        <dbReference type="Proteomes" id="UP001193501"/>
    </source>
</evidence>
<evidence type="ECO:0000256" key="14">
    <source>
        <dbReference type="ARBA" id="ARBA00049295"/>
    </source>
</evidence>
<name>A0AAE4YDD3_9RHOB</name>
<dbReference type="CDD" id="cd00641">
    <property type="entry name" value="GTP_cyclohydro2"/>
    <property type="match status" value="1"/>
</dbReference>
<keyword evidence="11 15" id="KW-0862">Zinc</keyword>
<dbReference type="InterPro" id="IPR036144">
    <property type="entry name" value="RibA-like_sf"/>
</dbReference>
<comment type="similarity">
    <text evidence="6">In the C-terminal section; belongs to the GTP cyclohydrolase II family.</text>
</comment>
<comment type="pathway">
    <text evidence="3 15">Cofactor biosynthesis; riboflavin biosynthesis; 5-amino-6-(D-ribitylamino)uracil from GTP: step 1/4.</text>
</comment>
<feature type="binding site" evidence="15">
    <location>
        <position position="243"/>
    </location>
    <ligand>
        <name>GTP</name>
        <dbReference type="ChEBI" id="CHEBI:37565"/>
    </ligand>
</feature>
<dbReference type="Pfam" id="PF00925">
    <property type="entry name" value="GTP_cyclohydro2"/>
    <property type="match status" value="1"/>
</dbReference>
<feature type="binding site" evidence="15">
    <location>
        <begin position="177"/>
        <end position="181"/>
    </location>
    <ligand>
        <name>GTP</name>
        <dbReference type="ChEBI" id="CHEBI:37565"/>
    </ligand>
</feature>
<evidence type="ECO:0000313" key="17">
    <source>
        <dbReference type="EMBL" id="NBZ89597.1"/>
    </source>
</evidence>
<evidence type="ECO:0000256" key="2">
    <source>
        <dbReference type="ARBA" id="ARBA00002284"/>
    </source>
</evidence>
<dbReference type="AlphaFoldDB" id="A0AAE4YDD3"/>
<dbReference type="GO" id="GO:0005525">
    <property type="term" value="F:GTP binding"/>
    <property type="evidence" value="ECO:0007669"/>
    <property type="project" value="UniProtKB-KW"/>
</dbReference>
<evidence type="ECO:0000259" key="16">
    <source>
        <dbReference type="Pfam" id="PF00925"/>
    </source>
</evidence>
<feature type="binding site" evidence="15">
    <location>
        <position position="198"/>
    </location>
    <ligand>
        <name>GTP</name>
        <dbReference type="ChEBI" id="CHEBI:37565"/>
    </ligand>
</feature>
<evidence type="ECO:0000256" key="1">
    <source>
        <dbReference type="ARBA" id="ARBA00000141"/>
    </source>
</evidence>
<dbReference type="Gene3D" id="3.40.50.10990">
    <property type="entry name" value="GTP cyclohydrolase II"/>
    <property type="match status" value="1"/>
</dbReference>
<feature type="binding site" evidence="15">
    <location>
        <position position="278"/>
    </location>
    <ligand>
        <name>GTP</name>
        <dbReference type="ChEBI" id="CHEBI:37565"/>
    </ligand>
</feature>
<evidence type="ECO:0000256" key="5">
    <source>
        <dbReference type="ARBA" id="ARBA00005520"/>
    </source>
</evidence>
<gene>
    <name evidence="15 17" type="primary">ribA</name>
    <name evidence="17" type="ORF">GV832_18570</name>
</gene>
<keyword evidence="9 15" id="KW-0547">Nucleotide-binding</keyword>
<dbReference type="InterPro" id="IPR000422">
    <property type="entry name" value="DHBP_synthase_RibB"/>
</dbReference>
<dbReference type="EC" id="3.5.4.25" evidence="15"/>
<dbReference type="EMBL" id="JAABNR010000026">
    <property type="protein sequence ID" value="NBZ89597.1"/>
    <property type="molecule type" value="Genomic_DNA"/>
</dbReference>